<evidence type="ECO:0000313" key="2">
    <source>
        <dbReference type="Proteomes" id="UP000192738"/>
    </source>
</evidence>
<name>A0A1W2A5U8_9FIRM</name>
<evidence type="ECO:0000313" key="1">
    <source>
        <dbReference type="EMBL" id="SMC55801.1"/>
    </source>
</evidence>
<dbReference type="EMBL" id="FWXI01000005">
    <property type="protein sequence ID" value="SMC55801.1"/>
    <property type="molecule type" value="Genomic_DNA"/>
</dbReference>
<dbReference type="OrthoDB" id="1683914at2"/>
<sequence length="85" mass="9321">MSEDLVSRDFNCCLIHILKRLQGEKDVNIRTVGGFQFEAEGRLARVEDGLALATDVKVFTPGSDEAFRFGNVTINLCAITSVGED</sequence>
<organism evidence="1 2">
    <name type="scientific">Sporomusa malonica</name>
    <dbReference type="NCBI Taxonomy" id="112901"/>
    <lineage>
        <taxon>Bacteria</taxon>
        <taxon>Bacillati</taxon>
        <taxon>Bacillota</taxon>
        <taxon>Negativicutes</taxon>
        <taxon>Selenomonadales</taxon>
        <taxon>Sporomusaceae</taxon>
        <taxon>Sporomusa</taxon>
    </lineage>
</organism>
<reference evidence="1 2" key="1">
    <citation type="submission" date="2017-04" db="EMBL/GenBank/DDBJ databases">
        <authorList>
            <person name="Afonso C.L."/>
            <person name="Miller P.J."/>
            <person name="Scott M.A."/>
            <person name="Spackman E."/>
            <person name="Goraichik I."/>
            <person name="Dimitrov K.M."/>
            <person name="Suarez D.L."/>
            <person name="Swayne D.E."/>
        </authorList>
    </citation>
    <scope>NUCLEOTIDE SEQUENCE [LARGE SCALE GENOMIC DNA]</scope>
    <source>
        <strain evidence="1 2">DSM 5090</strain>
    </source>
</reference>
<proteinExistence type="predicted"/>
<dbReference type="Proteomes" id="UP000192738">
    <property type="component" value="Unassembled WGS sequence"/>
</dbReference>
<dbReference type="RefSeq" id="WP_084574986.1">
    <property type="nucleotide sequence ID" value="NZ_CP155572.1"/>
</dbReference>
<dbReference type="AlphaFoldDB" id="A0A1W2A5U8"/>
<gene>
    <name evidence="1" type="ORF">SAMN04488500_10544</name>
</gene>
<accession>A0A1W2A5U8</accession>
<protein>
    <submittedName>
        <fullName evidence="1">Uncharacterized protein</fullName>
    </submittedName>
</protein>
<dbReference type="STRING" id="112901.SAMN04488500_10544"/>
<keyword evidence="2" id="KW-1185">Reference proteome</keyword>